<accession>A0A291M2D3</accession>
<proteinExistence type="predicted"/>
<dbReference type="AlphaFoldDB" id="A0A291M2D3"/>
<dbReference type="KEGG" id="cmag:CBW24_14490"/>
<gene>
    <name evidence="1" type="ORF">CBW24_14490</name>
</gene>
<evidence type="ECO:0000313" key="2">
    <source>
        <dbReference type="Proteomes" id="UP000219050"/>
    </source>
</evidence>
<protein>
    <submittedName>
        <fullName evidence="1">Uncharacterized protein</fullName>
    </submittedName>
</protein>
<name>A0A291M2D3_9RHOB</name>
<evidence type="ECO:0000313" key="1">
    <source>
        <dbReference type="EMBL" id="ATI43092.1"/>
    </source>
</evidence>
<reference evidence="1 2" key="1">
    <citation type="submission" date="2017-05" db="EMBL/GenBank/DDBJ databases">
        <title>Comparative genomic and metabolic analysis of manganese-oxidizing mechanisms in Celeribater manganoxidans DY25T: its adaption to the environment of polymetallic nodule.</title>
        <authorList>
            <person name="Wang X."/>
        </authorList>
    </citation>
    <scope>NUCLEOTIDE SEQUENCE [LARGE SCALE GENOMIC DNA]</scope>
    <source>
        <strain evidence="1 2">DY25</strain>
    </source>
</reference>
<dbReference type="EMBL" id="CP021404">
    <property type="protein sequence ID" value="ATI43092.1"/>
    <property type="molecule type" value="Genomic_DNA"/>
</dbReference>
<sequence length="106" mass="11753">MIFALPTDECALLGPGGMPIAARQLILRAHSGEPRANFTPGQTWLLHWRQSDRRSRQQHAIVERARFATPGCGVVEFRAGLNRLIWTPGTRMAPAEPIAPREAVMV</sequence>
<organism evidence="1 2">
    <name type="scientific">Pacificitalea manganoxidans</name>
    <dbReference type="NCBI Taxonomy" id="1411902"/>
    <lineage>
        <taxon>Bacteria</taxon>
        <taxon>Pseudomonadati</taxon>
        <taxon>Pseudomonadota</taxon>
        <taxon>Alphaproteobacteria</taxon>
        <taxon>Rhodobacterales</taxon>
        <taxon>Paracoccaceae</taxon>
        <taxon>Pacificitalea</taxon>
    </lineage>
</organism>
<dbReference type="Proteomes" id="UP000219050">
    <property type="component" value="Chromosome"/>
</dbReference>
<dbReference type="RefSeq" id="WP_097373984.1">
    <property type="nucleotide sequence ID" value="NZ_CP021404.1"/>
</dbReference>
<keyword evidence="2" id="KW-1185">Reference proteome</keyword>